<dbReference type="InterPro" id="IPR028565">
    <property type="entry name" value="MHD"/>
</dbReference>
<dbReference type="Gene3D" id="1.20.1270.60">
    <property type="entry name" value="Arfaptin homology (AH) domain/BAR domain"/>
    <property type="match status" value="1"/>
</dbReference>
<dbReference type="EMBL" id="LN483332">
    <property type="protein sequence ID" value="CED85589.1"/>
    <property type="molecule type" value="Genomic_DNA"/>
</dbReference>
<sequence length="884" mass="93974">MANSSILPSRAYEEAFINASPPRSAHSTLQSRIQLASKQNEQMADIFRERAAIETQYIASLQKFQTKRGGGGGINRDGLGGFAGVWEKVWGEVQETMVTHTKIERVMRDEVETALRAMSSRGPWAKQSTFDSNIDKTLKYLESCQARLTKAQKKAESSRKEKTMAELADAQSSLADAQQGWFIEAPQVLALYQEIDESRLERLKEIFAKWQTTQGDISRENLESCERRLNGIFGWDIASDLQEFLLKKGMGSGDIVGGSRMDVERARQVSGVSVASRAQTVRRQSSAASYSQFTQNTNGANNEFGENGSIHSNGGTGAGGLGSTLKPLKSVFGRKNRASSLAGSPSTNQRARSGSVTGSGHGEQGGNGFSTLSDAGGEEDDVSPLPTRSGSNFVTTGSKDATNNNGSSNVPATGLGISSPSTTVDAEGFSIPPPDHNKKPWEMGTQLEDDHELSSAISSDSGPLKMAIAPTPIKETEEERQAALFAMKTALQSPAMAPPPQRRGTIARGRRDVRNTTFGMVPDDVPLAQALGQISRINTNVGGSGTTPSPSQVTNSGGLEGSSVASPFFTSPPAMSPFPSSTGSGDGSPATAPTTSIALGSSNPFAAGQASGLSSGFRASISETCNVVSRSGSVIKAMVTGQVACTFAGISTDEIASNGSTILLRLDQFEQLEKVAPNPQFIRSLGPNQPGEYSADVNALVQASKTSPGRPIVLFKYQLHIAEGKAERVVPLSIVPQWKCEDSETKLLINYNLNSNSTMFAGLASEPSPFDEPSTTTIDQVSFTVPINSSSVSNLQSKPLQASWHPELNQVIVPGEEVSVSQPSNKVVARMGVDNKSSVQPIQVKWIARGSLCSTLSVSVMNGQTGWKLDEVEKIVQSGKFLVD</sequence>
<feature type="compositionally biased region" description="Gly residues" evidence="2">
    <location>
        <begin position="357"/>
        <end position="368"/>
    </location>
</feature>
<dbReference type="PROSITE" id="PS51072">
    <property type="entry name" value="MHD"/>
    <property type="match status" value="1"/>
</dbReference>
<accession>A0A0F7SXV0</accession>
<evidence type="ECO:0000256" key="1">
    <source>
        <dbReference type="ARBA" id="ARBA00022583"/>
    </source>
</evidence>
<feature type="compositionally biased region" description="Polar residues" evidence="2">
    <location>
        <begin position="338"/>
        <end position="356"/>
    </location>
</feature>
<evidence type="ECO:0000256" key="2">
    <source>
        <dbReference type="SAM" id="MobiDB-lite"/>
    </source>
</evidence>
<feature type="region of interest" description="Disordered" evidence="2">
    <location>
        <begin position="538"/>
        <end position="596"/>
    </location>
</feature>
<feature type="region of interest" description="Disordered" evidence="2">
    <location>
        <begin position="336"/>
        <end position="442"/>
    </location>
</feature>
<feature type="domain" description="MHD" evidence="3">
    <location>
        <begin position="614"/>
        <end position="884"/>
    </location>
</feature>
<proteinExistence type="predicted"/>
<dbReference type="PANTHER" id="PTHR23065:SF54">
    <property type="entry name" value="SUPPRESSOR OF YEAST PROFILIN DELETION"/>
    <property type="match status" value="1"/>
</dbReference>
<feature type="region of interest" description="Disordered" evidence="2">
    <location>
        <begin position="276"/>
        <end position="322"/>
    </location>
</feature>
<evidence type="ECO:0000313" key="4">
    <source>
        <dbReference type="EMBL" id="CED85589.1"/>
    </source>
</evidence>
<dbReference type="AlphaFoldDB" id="A0A0F7SXV0"/>
<dbReference type="Pfam" id="PF00611">
    <property type="entry name" value="FCH"/>
    <property type="match status" value="1"/>
</dbReference>
<dbReference type="PANTHER" id="PTHR23065">
    <property type="entry name" value="PROLINE-SERINE-THREONINE PHOSPHATASE INTERACTING PROTEIN 1"/>
    <property type="match status" value="1"/>
</dbReference>
<feature type="compositionally biased region" description="Polar residues" evidence="2">
    <location>
        <begin position="276"/>
        <end position="301"/>
    </location>
</feature>
<feature type="compositionally biased region" description="Polar residues" evidence="2">
    <location>
        <begin position="386"/>
        <end position="424"/>
    </location>
</feature>
<dbReference type="GO" id="GO:0032185">
    <property type="term" value="P:septin cytoskeleton organization"/>
    <property type="evidence" value="ECO:0007669"/>
    <property type="project" value="TreeGrafter"/>
</dbReference>
<name>A0A0F7SXV0_PHARH</name>
<dbReference type="GO" id="GO:0005886">
    <property type="term" value="C:plasma membrane"/>
    <property type="evidence" value="ECO:0007669"/>
    <property type="project" value="TreeGrafter"/>
</dbReference>
<dbReference type="GO" id="GO:0032153">
    <property type="term" value="C:cell division site"/>
    <property type="evidence" value="ECO:0007669"/>
    <property type="project" value="TreeGrafter"/>
</dbReference>
<dbReference type="SUPFAM" id="SSF103657">
    <property type="entry name" value="BAR/IMD domain-like"/>
    <property type="match status" value="1"/>
</dbReference>
<organism evidence="4">
    <name type="scientific">Phaffia rhodozyma</name>
    <name type="common">Yeast</name>
    <name type="synonym">Xanthophyllomyces dendrorhous</name>
    <dbReference type="NCBI Taxonomy" id="264483"/>
    <lineage>
        <taxon>Eukaryota</taxon>
        <taxon>Fungi</taxon>
        <taxon>Dikarya</taxon>
        <taxon>Basidiomycota</taxon>
        <taxon>Agaricomycotina</taxon>
        <taxon>Tremellomycetes</taxon>
        <taxon>Cystofilobasidiales</taxon>
        <taxon>Mrakiaceae</taxon>
        <taxon>Phaffia</taxon>
    </lineage>
</organism>
<protein>
    <submittedName>
        <fullName evidence="4">Predicted proline-serine-threonine phosphatase-interacting protein (PSTPIP)</fullName>
    </submittedName>
</protein>
<dbReference type="InterPro" id="IPR018808">
    <property type="entry name" value="Muniscin_C"/>
</dbReference>
<dbReference type="InterPro" id="IPR001060">
    <property type="entry name" value="FCH_dom"/>
</dbReference>
<keyword evidence="1" id="KW-0254">Endocytosis</keyword>
<feature type="compositionally biased region" description="Polar residues" evidence="2">
    <location>
        <begin position="538"/>
        <end position="569"/>
    </location>
</feature>
<dbReference type="GO" id="GO:0030139">
    <property type="term" value="C:endocytic vesicle"/>
    <property type="evidence" value="ECO:0007669"/>
    <property type="project" value="TreeGrafter"/>
</dbReference>
<dbReference type="Pfam" id="PF10291">
    <property type="entry name" value="muHD"/>
    <property type="match status" value="1"/>
</dbReference>
<dbReference type="InterPro" id="IPR027267">
    <property type="entry name" value="AH/BAR_dom_sf"/>
</dbReference>
<dbReference type="GO" id="GO:0006897">
    <property type="term" value="P:endocytosis"/>
    <property type="evidence" value="ECO:0007669"/>
    <property type="project" value="UniProtKB-KW"/>
</dbReference>
<evidence type="ECO:0000259" key="3">
    <source>
        <dbReference type="PROSITE" id="PS51072"/>
    </source>
</evidence>
<reference evidence="4" key="1">
    <citation type="submission" date="2014-08" db="EMBL/GenBank/DDBJ databases">
        <authorList>
            <person name="Sharma Rahul"/>
            <person name="Thines Marco"/>
        </authorList>
    </citation>
    <scope>NUCLEOTIDE SEQUENCE</scope>
</reference>